<evidence type="ECO:0000313" key="2">
    <source>
        <dbReference type="EMBL" id="URI05836.1"/>
    </source>
</evidence>
<feature type="region of interest" description="Disordered" evidence="1">
    <location>
        <begin position="1"/>
        <end position="122"/>
    </location>
</feature>
<name>A0ABY4RYK8_AQUTE</name>
<keyword evidence="3" id="KW-1185">Reference proteome</keyword>
<protein>
    <submittedName>
        <fullName evidence="2">Uncharacterized protein</fullName>
    </submittedName>
</protein>
<sequence>MSLTEATTRPLATPDERHRPQGAGDVGGQASTTDAGVAHATTAPDDAPGVGPAARPQPVDGDWARREDAGIDPGQEYPDSTGVRRPGVHVNDDDNVLESLGKAITDPMTTAADDPPRDPAAR</sequence>
<organism evidence="2 3">
    <name type="scientific">Aquincola tertiaricarbonis</name>
    <dbReference type="NCBI Taxonomy" id="391953"/>
    <lineage>
        <taxon>Bacteria</taxon>
        <taxon>Pseudomonadati</taxon>
        <taxon>Pseudomonadota</taxon>
        <taxon>Betaproteobacteria</taxon>
        <taxon>Burkholderiales</taxon>
        <taxon>Sphaerotilaceae</taxon>
        <taxon>Aquincola</taxon>
    </lineage>
</organism>
<proteinExistence type="predicted"/>
<evidence type="ECO:0000256" key="1">
    <source>
        <dbReference type="SAM" id="MobiDB-lite"/>
    </source>
</evidence>
<dbReference type="Proteomes" id="UP001056201">
    <property type="component" value="Chromosome 1"/>
</dbReference>
<reference evidence="2" key="1">
    <citation type="submission" date="2022-05" db="EMBL/GenBank/DDBJ databases">
        <title>An RpoN-dependent PEP-CTERM gene is involved in floc formation of an Aquincola tertiaricarbonis strain.</title>
        <authorList>
            <person name="Qiu D."/>
            <person name="Xia M."/>
        </authorList>
    </citation>
    <scope>NUCLEOTIDE SEQUENCE</scope>
    <source>
        <strain evidence="2">RN12</strain>
    </source>
</reference>
<dbReference type="RefSeq" id="WP_250194101.1">
    <property type="nucleotide sequence ID" value="NZ_CP097635.1"/>
</dbReference>
<gene>
    <name evidence="2" type="ORF">MW290_07730</name>
</gene>
<feature type="compositionally biased region" description="Low complexity" evidence="1">
    <location>
        <begin position="43"/>
        <end position="56"/>
    </location>
</feature>
<accession>A0ABY4RYK8</accession>
<dbReference type="EMBL" id="CP097635">
    <property type="protein sequence ID" value="URI05836.1"/>
    <property type="molecule type" value="Genomic_DNA"/>
</dbReference>
<evidence type="ECO:0000313" key="3">
    <source>
        <dbReference type="Proteomes" id="UP001056201"/>
    </source>
</evidence>